<accession>E3LAQ7</accession>
<reference evidence="3" key="2">
    <citation type="journal article" date="2011" name="Proc. Natl. Acad. Sci. U.S.A.">
        <title>Obligate biotrophy features unraveled by the genomic analysis of rust fungi.</title>
        <authorList>
            <person name="Duplessis S."/>
            <person name="Cuomo C.A."/>
            <person name="Lin Y.-C."/>
            <person name="Aerts A."/>
            <person name="Tisserant E."/>
            <person name="Veneault-Fourrey C."/>
            <person name="Joly D.L."/>
            <person name="Hacquard S."/>
            <person name="Amselem J."/>
            <person name="Cantarel B.L."/>
            <person name="Chiu R."/>
            <person name="Coutinho P.M."/>
            <person name="Feau N."/>
            <person name="Field M."/>
            <person name="Frey P."/>
            <person name="Gelhaye E."/>
            <person name="Goldberg J."/>
            <person name="Grabherr M.G."/>
            <person name="Kodira C.D."/>
            <person name="Kohler A."/>
            <person name="Kuees U."/>
            <person name="Lindquist E.A."/>
            <person name="Lucas S.M."/>
            <person name="Mago R."/>
            <person name="Mauceli E."/>
            <person name="Morin E."/>
            <person name="Murat C."/>
            <person name="Pangilinan J.L."/>
            <person name="Park R."/>
            <person name="Pearson M."/>
            <person name="Quesneville H."/>
            <person name="Rouhier N."/>
            <person name="Sakthikumar S."/>
            <person name="Salamov A.A."/>
            <person name="Schmutz J."/>
            <person name="Selles B."/>
            <person name="Shapiro H."/>
            <person name="Tanguay P."/>
            <person name="Tuskan G.A."/>
            <person name="Henrissat B."/>
            <person name="Van de Peer Y."/>
            <person name="Rouze P."/>
            <person name="Ellis J.G."/>
            <person name="Dodds P.N."/>
            <person name="Schein J.E."/>
            <person name="Zhong S."/>
            <person name="Hamelin R.C."/>
            <person name="Grigoriev I.V."/>
            <person name="Szabo L.J."/>
            <person name="Martin F."/>
        </authorList>
    </citation>
    <scope>NUCLEOTIDE SEQUENCE [LARGE SCALE GENOMIC DNA]</scope>
    <source>
        <strain evidence="3">CRL 75-36-700-3 / race SCCL</strain>
    </source>
</reference>
<dbReference type="HOGENOM" id="CLU_631011_0_0_1"/>
<feature type="region of interest" description="Disordered" evidence="1">
    <location>
        <begin position="1"/>
        <end position="35"/>
    </location>
</feature>
<evidence type="ECO:0000256" key="1">
    <source>
        <dbReference type="SAM" id="MobiDB-lite"/>
    </source>
</evidence>
<reference key="1">
    <citation type="submission" date="2007-01" db="EMBL/GenBank/DDBJ databases">
        <title>The Genome Sequence of Puccinia graminis f. sp. tritici Strain CRL 75-36-700-3.</title>
        <authorList>
            <consortium name="The Broad Institute Genome Sequencing Platform"/>
            <person name="Birren B."/>
            <person name="Lander E."/>
            <person name="Galagan J."/>
            <person name="Nusbaum C."/>
            <person name="Devon K."/>
            <person name="Cuomo C."/>
            <person name="Jaffe D."/>
            <person name="Butler J."/>
            <person name="Alvarez P."/>
            <person name="Gnerre S."/>
            <person name="Grabherr M."/>
            <person name="Mauceli E."/>
            <person name="Brockman W."/>
            <person name="Young S."/>
            <person name="LaButti K."/>
            <person name="Sykes S."/>
            <person name="DeCaprio D."/>
            <person name="Crawford M."/>
            <person name="Koehrsen M."/>
            <person name="Engels R."/>
            <person name="Montgomery P."/>
            <person name="Pearson M."/>
            <person name="Howarth C."/>
            <person name="Larson L."/>
            <person name="White J."/>
            <person name="Zeng Q."/>
            <person name="Kodira C."/>
            <person name="Yandava C."/>
            <person name="Alvarado L."/>
            <person name="O'Leary S."/>
            <person name="Szabo L."/>
            <person name="Dean R."/>
            <person name="Schein J."/>
        </authorList>
    </citation>
    <scope>NUCLEOTIDE SEQUENCE</scope>
    <source>
        <strain>CRL 75-36-700-3</strain>
    </source>
</reference>
<protein>
    <submittedName>
        <fullName evidence="2">Uncharacterized protein</fullName>
    </submittedName>
</protein>
<proteinExistence type="predicted"/>
<dbReference type="RefSeq" id="XP_003338051.2">
    <property type="nucleotide sequence ID" value="XM_003338003.2"/>
</dbReference>
<evidence type="ECO:0000313" key="3">
    <source>
        <dbReference type="Proteomes" id="UP000008783"/>
    </source>
</evidence>
<dbReference type="InParanoid" id="E3LAQ7"/>
<gene>
    <name evidence="2" type="ORF">PGTG_19631</name>
</gene>
<keyword evidence="3" id="KW-1185">Reference proteome</keyword>
<dbReference type="STRING" id="418459.E3LAQ7"/>
<name>E3LAQ7_PUCGT</name>
<dbReference type="EMBL" id="DS178400">
    <property type="protein sequence ID" value="EFP93632.2"/>
    <property type="molecule type" value="Genomic_DNA"/>
</dbReference>
<feature type="non-terminal residue" evidence="2">
    <location>
        <position position="435"/>
    </location>
</feature>
<dbReference type="OrthoDB" id="10299597at2759"/>
<sequence>MDPNTTVHSHLFGSEKPTSPLHHNPPSGNPTGHGFESIFGQIMKHLNALESNHHLLLKYAKDQVLGLGNSSLKVQSDLVKLEKINTTPEPSDQEFGLLDHIYQAHRAGPIPEHHCDPDLLQHDPNSTWKQSYKRCGNSGEEVFTTTDERFSIVGNNGRQERALPRLLPPSQACPPLFSLTAVAQTRLEEARLAAQTSRFPLPSPSETTQRESQWTGRARTCSPLSLVHALHQFACMNSSDDQANVAIIPKIQDYLEKACSIVCCIITKRSTLLYSASKKLQAISDPRTYTTIENLAQRVIRTCLAIKNQAISKPSESLMNLGRFSDDLLVRLMSHYSTLPDIRDLQSPGYCDAVISTLCLAPKADQYLRSIDDWMVLLTVGLILKIQAKEGKTILSIQPDPSSSSSENHHQVILEPFMDQFASALKNNSHLAAIP</sequence>
<dbReference type="Proteomes" id="UP000008783">
    <property type="component" value="Unassembled WGS sequence"/>
</dbReference>
<evidence type="ECO:0000313" key="2">
    <source>
        <dbReference type="EMBL" id="EFP93632.2"/>
    </source>
</evidence>
<dbReference type="KEGG" id="pgr:PGTG_19631"/>
<dbReference type="GeneID" id="10534841"/>
<organism evidence="2 3">
    <name type="scientific">Puccinia graminis f. sp. tritici (strain CRL 75-36-700-3 / race SCCL)</name>
    <name type="common">Black stem rust fungus</name>
    <dbReference type="NCBI Taxonomy" id="418459"/>
    <lineage>
        <taxon>Eukaryota</taxon>
        <taxon>Fungi</taxon>
        <taxon>Dikarya</taxon>
        <taxon>Basidiomycota</taxon>
        <taxon>Pucciniomycotina</taxon>
        <taxon>Pucciniomycetes</taxon>
        <taxon>Pucciniales</taxon>
        <taxon>Pucciniaceae</taxon>
        <taxon>Puccinia</taxon>
    </lineage>
</organism>
<dbReference type="VEuPathDB" id="FungiDB:PGTG_19631"/>
<dbReference type="AlphaFoldDB" id="E3LAQ7"/>